<dbReference type="GO" id="GO:0042802">
    <property type="term" value="F:identical protein binding"/>
    <property type="evidence" value="ECO:0007669"/>
    <property type="project" value="UniProtKB-ARBA"/>
</dbReference>
<comment type="similarity">
    <text evidence="1">Belongs to the cytidine and deoxycytidylate deaminase family.</text>
</comment>
<accession>A0AAD4GW29</accession>
<dbReference type="PROSITE" id="PS00903">
    <property type="entry name" value="CYT_DCMP_DEAMINASES_1"/>
    <property type="match status" value="1"/>
</dbReference>
<name>A0AAD4GW29_ASPNN</name>
<dbReference type="InterPro" id="IPR016193">
    <property type="entry name" value="Cytidine_deaminase-like"/>
</dbReference>
<dbReference type="CDD" id="cd01283">
    <property type="entry name" value="cytidine_deaminase"/>
    <property type="match status" value="1"/>
</dbReference>
<reference evidence="6" key="1">
    <citation type="journal article" date="2019" name="Beilstein J. Org. Chem.">
        <title>Nanangenines: drimane sesquiterpenoids as the dominant metabolite cohort of a novel Australian fungus, Aspergillus nanangensis.</title>
        <authorList>
            <person name="Lacey H.J."/>
            <person name="Gilchrist C.L.M."/>
            <person name="Crombie A."/>
            <person name="Kalaitzis J.A."/>
            <person name="Vuong D."/>
            <person name="Rutledge P.J."/>
            <person name="Turner P."/>
            <person name="Pitt J.I."/>
            <person name="Lacey E."/>
            <person name="Chooi Y.H."/>
            <person name="Piggott A.M."/>
        </authorList>
    </citation>
    <scope>NUCLEOTIDE SEQUENCE</scope>
    <source>
        <strain evidence="6">MST-FP2251</strain>
    </source>
</reference>
<dbReference type="GO" id="GO:0008270">
    <property type="term" value="F:zinc ion binding"/>
    <property type="evidence" value="ECO:0007669"/>
    <property type="project" value="InterPro"/>
</dbReference>
<dbReference type="InterPro" id="IPR002125">
    <property type="entry name" value="CMP_dCMP_dom"/>
</dbReference>
<dbReference type="Proteomes" id="UP001194746">
    <property type="component" value="Unassembled WGS sequence"/>
</dbReference>
<dbReference type="SUPFAM" id="SSF53927">
    <property type="entry name" value="Cytidine deaminase-like"/>
    <property type="match status" value="1"/>
</dbReference>
<protein>
    <recommendedName>
        <fullName evidence="5">CMP/dCMP-type deaminase domain-containing protein</fullName>
    </recommendedName>
</protein>
<evidence type="ECO:0000256" key="3">
    <source>
        <dbReference type="ARBA" id="ARBA00022801"/>
    </source>
</evidence>
<dbReference type="PROSITE" id="PS51747">
    <property type="entry name" value="CYT_DCMP_DEAMINASES_2"/>
    <property type="match status" value="1"/>
</dbReference>
<proteinExistence type="inferred from homology"/>
<dbReference type="PANTHER" id="PTHR11644">
    <property type="entry name" value="CYTIDINE DEAMINASE"/>
    <property type="match status" value="1"/>
</dbReference>
<keyword evidence="4" id="KW-0862">Zinc</keyword>
<evidence type="ECO:0000256" key="4">
    <source>
        <dbReference type="ARBA" id="ARBA00022833"/>
    </source>
</evidence>
<comment type="caution">
    <text evidence="6">The sequence shown here is derived from an EMBL/GenBank/DDBJ whole genome shotgun (WGS) entry which is preliminary data.</text>
</comment>
<dbReference type="InterPro" id="IPR016192">
    <property type="entry name" value="APOBEC/CMP_deaminase_Zn-bd"/>
</dbReference>
<sequence length="621" mass="68865">MSLTPDETNLIESATTTINNIPNSDIHSVASAVRSRDGRIFSAVNVYHFTGGPCAELVALGMAAAAGALDLTHIAAVANENRGILSPCGRCRQVLSDLHPGIKVIVPGKDDPPTGFVTKPFVTHCKDDKDCAHKEISKWCWNNMCRSRYCSLDPDCPQPWKCRKGECHDPRTRITPRDDTTPIPPQNHTDDATFDLAGVDSSSLKKCRGPGDCEDELVSKWCYHRMCRSSYCTFGSDCPPGWTCHNNQCELHPRLARDDTDDAPIDLAGADSASARKCIDGRDCMGQATTKWCYHGTCRSKQCKTDTTCPKWWVCWGGECHNPRTPRPSRDNTDVTTIDLPGDDAASGTECEGPADCAFEPHANWCYQGMCRSVQCSVDSTCPESWKCVNGECHNPLIPIAPRDDTHDSTIDLVGADSSSASKCRSNVECLNGRPNQWCNNGKCGLQKCWRTSDCPRGWPCRNLECQPPRWYTRDIKNDTDDATIDLAGADSASIKRCKHDKDCAKEPLNHWCKNEICSPKKCTKGGRECPPRWWACVDGQCFWPYARLARDDTNDAPIDLAGANSASAMLCKTNNDCITKNANHDQHWCYKGVCRKGTCTRDEQCPDHYRCWHGFCANRM</sequence>
<evidence type="ECO:0000259" key="5">
    <source>
        <dbReference type="PROSITE" id="PS51747"/>
    </source>
</evidence>
<reference evidence="6" key="2">
    <citation type="submission" date="2020-02" db="EMBL/GenBank/DDBJ databases">
        <authorList>
            <person name="Gilchrist C.L.M."/>
            <person name="Chooi Y.-H."/>
        </authorList>
    </citation>
    <scope>NUCLEOTIDE SEQUENCE</scope>
    <source>
        <strain evidence="6">MST-FP2251</strain>
    </source>
</reference>
<feature type="domain" description="CMP/dCMP-type deaminase" evidence="5">
    <location>
        <begin position="5"/>
        <end position="119"/>
    </location>
</feature>
<keyword evidence="7" id="KW-1185">Reference proteome</keyword>
<evidence type="ECO:0000313" key="6">
    <source>
        <dbReference type="EMBL" id="KAF9891416.1"/>
    </source>
</evidence>
<keyword evidence="2" id="KW-0479">Metal-binding</keyword>
<dbReference type="GO" id="GO:0055086">
    <property type="term" value="P:nucleobase-containing small molecule metabolic process"/>
    <property type="evidence" value="ECO:0007669"/>
    <property type="project" value="UniProtKB-ARBA"/>
</dbReference>
<dbReference type="PANTHER" id="PTHR11644:SF2">
    <property type="entry name" value="CYTIDINE DEAMINASE"/>
    <property type="match status" value="1"/>
</dbReference>
<dbReference type="GO" id="GO:0072527">
    <property type="term" value="P:pyrimidine-containing compound metabolic process"/>
    <property type="evidence" value="ECO:0007669"/>
    <property type="project" value="UniProtKB-ARBA"/>
</dbReference>
<organism evidence="6 7">
    <name type="scientific">Aspergillus nanangensis</name>
    <dbReference type="NCBI Taxonomy" id="2582783"/>
    <lineage>
        <taxon>Eukaryota</taxon>
        <taxon>Fungi</taxon>
        <taxon>Dikarya</taxon>
        <taxon>Ascomycota</taxon>
        <taxon>Pezizomycotina</taxon>
        <taxon>Eurotiomycetes</taxon>
        <taxon>Eurotiomycetidae</taxon>
        <taxon>Eurotiales</taxon>
        <taxon>Aspergillaceae</taxon>
        <taxon>Aspergillus</taxon>
        <taxon>Aspergillus subgen. Circumdati</taxon>
    </lineage>
</organism>
<evidence type="ECO:0000256" key="2">
    <source>
        <dbReference type="ARBA" id="ARBA00022723"/>
    </source>
</evidence>
<dbReference type="InterPro" id="IPR050202">
    <property type="entry name" value="Cyt/Deoxycyt_deaminase"/>
</dbReference>
<evidence type="ECO:0000256" key="1">
    <source>
        <dbReference type="ARBA" id="ARBA00006576"/>
    </source>
</evidence>
<keyword evidence="3" id="KW-0378">Hydrolase</keyword>
<dbReference type="Gene3D" id="3.40.140.10">
    <property type="entry name" value="Cytidine Deaminase, domain 2"/>
    <property type="match status" value="1"/>
</dbReference>
<evidence type="ECO:0000313" key="7">
    <source>
        <dbReference type="Proteomes" id="UP001194746"/>
    </source>
</evidence>
<dbReference type="AlphaFoldDB" id="A0AAD4GW29"/>
<gene>
    <name evidence="6" type="ORF">FE257_004272</name>
</gene>
<dbReference type="GO" id="GO:0004126">
    <property type="term" value="F:cytidine deaminase activity"/>
    <property type="evidence" value="ECO:0007669"/>
    <property type="project" value="TreeGrafter"/>
</dbReference>
<dbReference type="EMBL" id="VCAU01000019">
    <property type="protein sequence ID" value="KAF9891416.1"/>
    <property type="molecule type" value="Genomic_DNA"/>
</dbReference>
<dbReference type="GO" id="GO:0005829">
    <property type="term" value="C:cytosol"/>
    <property type="evidence" value="ECO:0007669"/>
    <property type="project" value="TreeGrafter"/>
</dbReference>